<reference evidence="1" key="1">
    <citation type="submission" date="2022-01" db="EMBL/GenBank/DDBJ databases">
        <title>Whole genome-based taxonomy of the Shewanellaceae.</title>
        <authorList>
            <person name="Martin-Rodriguez A.J."/>
        </authorList>
    </citation>
    <scope>NUCLEOTIDE SEQUENCE</scope>
    <source>
        <strain evidence="1">DSM 23803</strain>
    </source>
</reference>
<dbReference type="PANTHER" id="PTHR48100">
    <property type="entry name" value="BROAD-SPECIFICITY PHOSPHATASE YOR283W-RELATED"/>
    <property type="match status" value="1"/>
</dbReference>
<dbReference type="GO" id="GO:0016791">
    <property type="term" value="F:phosphatase activity"/>
    <property type="evidence" value="ECO:0007669"/>
    <property type="project" value="TreeGrafter"/>
</dbReference>
<organism evidence="1 2">
    <name type="scientific">Shewanella algicola</name>
    <dbReference type="NCBI Taxonomy" id="640633"/>
    <lineage>
        <taxon>Bacteria</taxon>
        <taxon>Pseudomonadati</taxon>
        <taxon>Pseudomonadota</taxon>
        <taxon>Gammaproteobacteria</taxon>
        <taxon>Alteromonadales</taxon>
        <taxon>Shewanellaceae</taxon>
        <taxon>Shewanella</taxon>
    </lineage>
</organism>
<dbReference type="InterPro" id="IPR029033">
    <property type="entry name" value="His_PPase_superfam"/>
</dbReference>
<dbReference type="Proteomes" id="UP001139408">
    <property type="component" value="Unassembled WGS sequence"/>
</dbReference>
<dbReference type="InterPro" id="IPR050275">
    <property type="entry name" value="PGM_Phosphatase"/>
</dbReference>
<dbReference type="PANTHER" id="PTHR48100:SF1">
    <property type="entry name" value="HISTIDINE PHOSPHATASE FAMILY PROTEIN-RELATED"/>
    <property type="match status" value="1"/>
</dbReference>
<name>A0A9X2CF85_9GAMM</name>
<comment type="caution">
    <text evidence="1">The sequence shown here is derived from an EMBL/GenBank/DDBJ whole genome shotgun (WGS) entry which is preliminary data.</text>
</comment>
<dbReference type="RefSeq" id="WP_188926587.1">
    <property type="nucleotide sequence ID" value="NZ_BMQI01000048.1"/>
</dbReference>
<dbReference type="AlphaFoldDB" id="A0A9X2CF85"/>
<gene>
    <name evidence="1" type="ORF">L2749_18130</name>
</gene>
<protein>
    <submittedName>
        <fullName evidence="1">Histidine phosphatase family protein</fullName>
    </submittedName>
</protein>
<dbReference type="EMBL" id="JAKILJ010000050">
    <property type="protein sequence ID" value="MCL1107142.1"/>
    <property type="molecule type" value="Genomic_DNA"/>
</dbReference>
<proteinExistence type="predicted"/>
<dbReference type="InterPro" id="IPR013078">
    <property type="entry name" value="His_Pase_superF_clade-1"/>
</dbReference>
<dbReference type="CDD" id="cd07067">
    <property type="entry name" value="HP_PGM_like"/>
    <property type="match status" value="1"/>
</dbReference>
<dbReference type="GO" id="GO:0005737">
    <property type="term" value="C:cytoplasm"/>
    <property type="evidence" value="ECO:0007669"/>
    <property type="project" value="TreeGrafter"/>
</dbReference>
<evidence type="ECO:0000313" key="2">
    <source>
        <dbReference type="Proteomes" id="UP001139408"/>
    </source>
</evidence>
<dbReference type="Pfam" id="PF00300">
    <property type="entry name" value="His_Phos_1"/>
    <property type="match status" value="1"/>
</dbReference>
<sequence length="248" mass="28769">MATIYLIRHGQASFGSSDYDQLSEKGSHQASMLGQYWRSRPLPCKYYCGDLLRHGQTLSHFAKGLETDATPMVIHSGFNEFNHVDILQKFNGEWHHFSEKTVQLQQYEHPNKVLHKEFYQALNRWMSGKYDLEYKESWPQFKSRCIRALQDIIEQELASRRALNSSKPDVKGNAKQAKDILVFTSGGTISAILQHMLQLNDKQTLAINQQTRNTSVTKILFSEKMLSVDYFNNYSHLEQAGEEWITFR</sequence>
<dbReference type="SMART" id="SM00855">
    <property type="entry name" value="PGAM"/>
    <property type="match status" value="1"/>
</dbReference>
<evidence type="ECO:0000313" key="1">
    <source>
        <dbReference type="EMBL" id="MCL1107142.1"/>
    </source>
</evidence>
<keyword evidence="2" id="KW-1185">Reference proteome</keyword>
<dbReference type="Gene3D" id="3.40.50.1240">
    <property type="entry name" value="Phosphoglycerate mutase-like"/>
    <property type="match status" value="1"/>
</dbReference>
<dbReference type="SUPFAM" id="SSF53254">
    <property type="entry name" value="Phosphoglycerate mutase-like"/>
    <property type="match status" value="1"/>
</dbReference>
<accession>A0A9X2CF85</accession>